<proteinExistence type="predicted"/>
<dbReference type="Pfam" id="PF00578">
    <property type="entry name" value="AhpC-TSA"/>
    <property type="match status" value="1"/>
</dbReference>
<dbReference type="RefSeq" id="WP_340338662.1">
    <property type="nucleotide sequence ID" value="NZ_JBBKZS010000018.1"/>
</dbReference>
<feature type="domain" description="Thioredoxin" evidence="1">
    <location>
        <begin position="9"/>
        <end position="214"/>
    </location>
</feature>
<dbReference type="Proteomes" id="UP001367030">
    <property type="component" value="Unassembled WGS sequence"/>
</dbReference>
<protein>
    <submittedName>
        <fullName evidence="2">Redoxin domain-containing protein</fullName>
    </submittedName>
</protein>
<keyword evidence="3" id="KW-1185">Reference proteome</keyword>
<organism evidence="2 3">
    <name type="scientific">Variovorax robiniae</name>
    <dbReference type="NCBI Taxonomy" id="1836199"/>
    <lineage>
        <taxon>Bacteria</taxon>
        <taxon>Pseudomonadati</taxon>
        <taxon>Pseudomonadota</taxon>
        <taxon>Betaproteobacteria</taxon>
        <taxon>Burkholderiales</taxon>
        <taxon>Comamonadaceae</taxon>
        <taxon>Variovorax</taxon>
    </lineage>
</organism>
<dbReference type="EMBL" id="JBBKZS010000018">
    <property type="protein sequence ID" value="MEJ8858602.1"/>
    <property type="molecule type" value="Genomic_DNA"/>
</dbReference>
<accession>A0ABU8XFG0</accession>
<evidence type="ECO:0000313" key="2">
    <source>
        <dbReference type="EMBL" id="MEJ8858602.1"/>
    </source>
</evidence>
<dbReference type="InterPro" id="IPR036249">
    <property type="entry name" value="Thioredoxin-like_sf"/>
</dbReference>
<dbReference type="Gene3D" id="3.40.30.10">
    <property type="entry name" value="Glutaredoxin"/>
    <property type="match status" value="1"/>
</dbReference>
<gene>
    <name evidence="2" type="ORF">WKW79_28795</name>
</gene>
<dbReference type="SUPFAM" id="SSF52833">
    <property type="entry name" value="Thioredoxin-like"/>
    <property type="match status" value="1"/>
</dbReference>
<dbReference type="InterPro" id="IPR000866">
    <property type="entry name" value="AhpC/TSA"/>
</dbReference>
<dbReference type="PROSITE" id="PS51352">
    <property type="entry name" value="THIOREDOXIN_2"/>
    <property type="match status" value="1"/>
</dbReference>
<dbReference type="InterPro" id="IPR013766">
    <property type="entry name" value="Thioredoxin_domain"/>
</dbReference>
<name>A0ABU8XFG0_9BURK</name>
<evidence type="ECO:0000259" key="1">
    <source>
        <dbReference type="PROSITE" id="PS51352"/>
    </source>
</evidence>
<sequence>MTAAMTQPVGPGQPAPDFSLPAVAGSDTISLADYRGRSPVFLALMLGLWCPFCRRQLAQLSGFEGKLKALGVESLAVVATDPENARMYFKFRPTRLRLASDPFLSTHRAFGVPKPEPTPEMLEEMGQTVVNPFGDLPHPMPLPEAGKAMDKMDGFVPTASDQGDVERQWPQLKALFMIDREGIVRWANIECQDEGLAGIGKLPSEDAIIDAARTLLH</sequence>
<evidence type="ECO:0000313" key="3">
    <source>
        <dbReference type="Proteomes" id="UP001367030"/>
    </source>
</evidence>
<reference evidence="2 3" key="1">
    <citation type="submission" date="2024-03" db="EMBL/GenBank/DDBJ databases">
        <title>Novel species of the genus Variovorax.</title>
        <authorList>
            <person name="Liu Q."/>
            <person name="Xin Y.-H."/>
        </authorList>
    </citation>
    <scope>NUCLEOTIDE SEQUENCE [LARGE SCALE GENOMIC DNA]</scope>
    <source>
        <strain evidence="2 3">KACC 18901</strain>
    </source>
</reference>
<comment type="caution">
    <text evidence="2">The sequence shown here is derived from an EMBL/GenBank/DDBJ whole genome shotgun (WGS) entry which is preliminary data.</text>
</comment>